<evidence type="ECO:0000313" key="3">
    <source>
        <dbReference type="Proteomes" id="UP000663873"/>
    </source>
</evidence>
<dbReference type="GO" id="GO:0008999">
    <property type="term" value="F:protein-N-terminal-alanine acetyltransferase activity"/>
    <property type="evidence" value="ECO:0007669"/>
    <property type="project" value="TreeGrafter"/>
</dbReference>
<feature type="non-terminal residue" evidence="2">
    <location>
        <position position="1"/>
    </location>
</feature>
<sequence>ISMTQEIPTEEATVLDYMNQNIGNIILNWTQRPHPLSNSLYHRLQGQYCQLELLNTKADNTIIEQLYHAFKSNEETHFKYLKYGPFKTVDEFKQLIATKEKPSSDTVLYTIFVHDIAVGFISYIRINQDHGTIEIGNVNFSQDLVRTRQATEAMFLLIQFAFDTLGYRRIEWKCNAFNIKSRHAAIRLGFQYEGTWLKAEICKNRSRDNAWFSIVDDEWPPIKEELQRWLNSNNFDLHGQQLTKLNASQVNPRHSKIIDLN</sequence>
<dbReference type="GO" id="GO:1990189">
    <property type="term" value="F:protein N-terminal-serine acetyltransferase activity"/>
    <property type="evidence" value="ECO:0007669"/>
    <property type="project" value="TreeGrafter"/>
</dbReference>
<proteinExistence type="predicted"/>
<name>A0A821BSK5_9BILA</name>
<organism evidence="2 3">
    <name type="scientific">Rotaria socialis</name>
    <dbReference type="NCBI Taxonomy" id="392032"/>
    <lineage>
        <taxon>Eukaryota</taxon>
        <taxon>Metazoa</taxon>
        <taxon>Spiralia</taxon>
        <taxon>Gnathifera</taxon>
        <taxon>Rotifera</taxon>
        <taxon>Eurotatoria</taxon>
        <taxon>Bdelloidea</taxon>
        <taxon>Philodinida</taxon>
        <taxon>Philodinidae</taxon>
        <taxon>Rotaria</taxon>
    </lineage>
</organism>
<dbReference type="InterPro" id="IPR000182">
    <property type="entry name" value="GNAT_dom"/>
</dbReference>
<keyword evidence="3" id="KW-1185">Reference proteome</keyword>
<dbReference type="InterPro" id="IPR051908">
    <property type="entry name" value="Ribosomal_N-acetyltransferase"/>
</dbReference>
<dbReference type="PANTHER" id="PTHR43441">
    <property type="entry name" value="RIBOSOMAL-PROTEIN-SERINE ACETYLTRANSFERASE"/>
    <property type="match status" value="1"/>
</dbReference>
<dbReference type="SUPFAM" id="SSF55729">
    <property type="entry name" value="Acyl-CoA N-acyltransferases (Nat)"/>
    <property type="match status" value="1"/>
</dbReference>
<feature type="domain" description="N-acetyltransferase" evidence="1">
    <location>
        <begin position="61"/>
        <end position="208"/>
    </location>
</feature>
<evidence type="ECO:0000259" key="1">
    <source>
        <dbReference type="PROSITE" id="PS51186"/>
    </source>
</evidence>
<dbReference type="Gene3D" id="3.40.630.30">
    <property type="match status" value="1"/>
</dbReference>
<dbReference type="PROSITE" id="PS51186">
    <property type="entry name" value="GNAT"/>
    <property type="match status" value="1"/>
</dbReference>
<accession>A0A821BSK5</accession>
<gene>
    <name evidence="2" type="ORF">UJA718_LOCUS31189</name>
</gene>
<dbReference type="AlphaFoldDB" id="A0A821BSK5"/>
<dbReference type="PANTHER" id="PTHR43441:SF2">
    <property type="entry name" value="FAMILY ACETYLTRANSFERASE, PUTATIVE (AFU_ORTHOLOGUE AFUA_7G00850)-RELATED"/>
    <property type="match status" value="1"/>
</dbReference>
<reference evidence="2" key="1">
    <citation type="submission" date="2021-02" db="EMBL/GenBank/DDBJ databases">
        <authorList>
            <person name="Nowell W R."/>
        </authorList>
    </citation>
    <scope>NUCLEOTIDE SEQUENCE</scope>
</reference>
<dbReference type="EMBL" id="CAJOBP010021484">
    <property type="protein sequence ID" value="CAF4599194.1"/>
    <property type="molecule type" value="Genomic_DNA"/>
</dbReference>
<dbReference type="InterPro" id="IPR016181">
    <property type="entry name" value="Acyl_CoA_acyltransferase"/>
</dbReference>
<comment type="caution">
    <text evidence="2">The sequence shown here is derived from an EMBL/GenBank/DDBJ whole genome shotgun (WGS) entry which is preliminary data.</text>
</comment>
<protein>
    <recommendedName>
        <fullName evidence="1">N-acetyltransferase domain-containing protein</fullName>
    </recommendedName>
</protein>
<dbReference type="Pfam" id="PF13302">
    <property type="entry name" value="Acetyltransf_3"/>
    <property type="match status" value="1"/>
</dbReference>
<dbReference type="Proteomes" id="UP000663873">
    <property type="component" value="Unassembled WGS sequence"/>
</dbReference>
<evidence type="ECO:0000313" key="2">
    <source>
        <dbReference type="EMBL" id="CAF4599194.1"/>
    </source>
</evidence>
<dbReference type="FunFam" id="3.40.630.30:FF:000047">
    <property type="entry name" value="Acetyltransferase, GNAT family"/>
    <property type="match status" value="1"/>
</dbReference>